<evidence type="ECO:0000259" key="2">
    <source>
        <dbReference type="Pfam" id="PF01425"/>
    </source>
</evidence>
<dbReference type="Gene3D" id="3.90.1300.10">
    <property type="entry name" value="Amidase signature (AS) domain"/>
    <property type="match status" value="1"/>
</dbReference>
<dbReference type="EMBL" id="AGZD01000006">
    <property type="protein sequence ID" value="EKB55244.1"/>
    <property type="molecule type" value="Genomic_DNA"/>
</dbReference>
<protein>
    <recommendedName>
        <fullName evidence="2">Amidase domain-containing protein</fullName>
    </recommendedName>
</protein>
<name>K1MGX5_9LACT</name>
<evidence type="ECO:0000313" key="3">
    <source>
        <dbReference type="EMBL" id="EKB55244.1"/>
    </source>
</evidence>
<accession>K1MGX5</accession>
<dbReference type="InterPro" id="IPR000120">
    <property type="entry name" value="Amidase"/>
</dbReference>
<dbReference type="SUPFAM" id="SSF75304">
    <property type="entry name" value="Amidase signature (AS) enzymes"/>
    <property type="match status" value="1"/>
</dbReference>
<feature type="domain" description="Amidase" evidence="2">
    <location>
        <begin position="23"/>
        <end position="477"/>
    </location>
</feature>
<dbReference type="Proteomes" id="UP000004465">
    <property type="component" value="Unassembled WGS sequence"/>
</dbReference>
<dbReference type="HOGENOM" id="CLU_009600_0_4_9"/>
<evidence type="ECO:0000256" key="1">
    <source>
        <dbReference type="ARBA" id="ARBA00009199"/>
    </source>
</evidence>
<dbReference type="OrthoDB" id="9811471at2"/>
<dbReference type="PATRIC" id="fig|883111.3.peg.604"/>
<comment type="caution">
    <text evidence="3">The sequence shown here is derived from an EMBL/GenBank/DDBJ whole genome shotgun (WGS) entry which is preliminary data.</text>
</comment>
<proteinExistence type="inferred from homology"/>
<organism evidence="3 4">
    <name type="scientific">Facklamia hominis CCUG 36813</name>
    <dbReference type="NCBI Taxonomy" id="883111"/>
    <lineage>
        <taxon>Bacteria</taxon>
        <taxon>Bacillati</taxon>
        <taxon>Bacillota</taxon>
        <taxon>Bacilli</taxon>
        <taxon>Lactobacillales</taxon>
        <taxon>Aerococcaceae</taxon>
        <taxon>Facklamia</taxon>
    </lineage>
</organism>
<dbReference type="PANTHER" id="PTHR11895:SF7">
    <property type="entry name" value="GLUTAMYL-TRNA(GLN) AMIDOTRANSFERASE SUBUNIT A, MITOCHONDRIAL"/>
    <property type="match status" value="1"/>
</dbReference>
<comment type="similarity">
    <text evidence="1">Belongs to the amidase family.</text>
</comment>
<dbReference type="Pfam" id="PF01425">
    <property type="entry name" value="Amidase"/>
    <property type="match status" value="1"/>
</dbReference>
<reference evidence="3 4" key="1">
    <citation type="submission" date="2012-07" db="EMBL/GenBank/DDBJ databases">
        <title>The Genome Sequence of Facklamia hominis CCUG 36813.</title>
        <authorList>
            <consortium name="The Broad Institute Genome Sequencing Platform"/>
            <person name="Earl A."/>
            <person name="Ward D."/>
            <person name="Feldgarden M."/>
            <person name="Gevers D."/>
            <person name="Huys G."/>
            <person name="Walker B."/>
            <person name="Young S.K."/>
            <person name="Zeng Q."/>
            <person name="Gargeya S."/>
            <person name="Fitzgerald M."/>
            <person name="Haas B."/>
            <person name="Abouelleil A."/>
            <person name="Alvarado L."/>
            <person name="Arachchi H.M."/>
            <person name="Berlin A.M."/>
            <person name="Chapman S.B."/>
            <person name="Goldberg J."/>
            <person name="Griggs A."/>
            <person name="Gujja S."/>
            <person name="Hansen M."/>
            <person name="Howarth C."/>
            <person name="Imamovic A."/>
            <person name="Larimer J."/>
            <person name="McCowen C."/>
            <person name="Montmayeur A."/>
            <person name="Murphy C."/>
            <person name="Neiman D."/>
            <person name="Pearson M."/>
            <person name="Priest M."/>
            <person name="Roberts A."/>
            <person name="Saif S."/>
            <person name="Shea T."/>
            <person name="Sisk P."/>
            <person name="Sykes S."/>
            <person name="Wortman J."/>
            <person name="Nusbaum C."/>
            <person name="Birren B."/>
        </authorList>
    </citation>
    <scope>NUCLEOTIDE SEQUENCE [LARGE SCALE GENOMIC DNA]</scope>
    <source>
        <strain evidence="3 4">CCUG 36813</strain>
    </source>
</reference>
<dbReference type="InterPro" id="IPR036928">
    <property type="entry name" value="AS_sf"/>
</dbReference>
<evidence type="ECO:0000313" key="4">
    <source>
        <dbReference type="Proteomes" id="UP000004465"/>
    </source>
</evidence>
<dbReference type="InterPro" id="IPR023631">
    <property type="entry name" value="Amidase_dom"/>
</dbReference>
<dbReference type="STRING" id="883111.HMPREF9706_00599"/>
<dbReference type="RefSeq" id="WP_006907916.1">
    <property type="nucleotide sequence ID" value="NZ_JH932292.1"/>
</dbReference>
<keyword evidence="4" id="KW-1185">Reference proteome</keyword>
<dbReference type="AlphaFoldDB" id="K1MGX5"/>
<dbReference type="PANTHER" id="PTHR11895">
    <property type="entry name" value="TRANSAMIDASE"/>
    <property type="match status" value="1"/>
</dbReference>
<sequence>MLFSHDATYYGQGIKEGQWSCLELTQACLANTEKLDPLLNAITEVYTESAIEQAKARDLTLAKLNHQERQNLSPFYGLPYLLKDLGQFFQGHPTTAGSSLLLKDRASQTDLALQQGQKAGLVYWGRSNVPEFGLKTVSDSKYFGKVANPLNLAYNPGGSSGGAAAAVKSGMAPIAAASDAGGSIRVPASDTGLIGLKPSRGRIAQGPSRYRPVNGLATQLVLAKSVRDIFNALKVFQSDQLTAIHHLPVIQESLLHPLDRPLKIAYSSQDPRGNKLSNQAKKALKKAVSSLRDLGHEVIEIDLPVDYDAVMAAYYTIMATETGYLVHQLEKKGQSIDFEALDPLTWVTYQLADQMPASAYIHFAGQQDQWVESMQMLLQDWDLFLTPTCSAPAVKNSDLVYPQGLLDQIQAMKSMSFQQKWQVANNAFDFTYLRTSYCPLLNITGQPGISLPIYQDETGLAMGVHFTAAVGKEYLLLQIAQALEAQGKLHAEICKLIEPA</sequence>
<gene>
    <name evidence="3" type="ORF">HMPREF9706_00599</name>
</gene>
<dbReference type="GO" id="GO:0003824">
    <property type="term" value="F:catalytic activity"/>
    <property type="evidence" value="ECO:0007669"/>
    <property type="project" value="InterPro"/>
</dbReference>